<comment type="caution">
    <text evidence="7">The sequence shown here is derived from an EMBL/GenBank/DDBJ whole genome shotgun (WGS) entry which is preliminary data.</text>
</comment>
<name>A0A814XEZ7_ADIRI</name>
<comment type="similarity">
    <text evidence="2">Belongs to the glycosyl hydrolase 3 family.</text>
</comment>
<dbReference type="InterPro" id="IPR050288">
    <property type="entry name" value="Cellulose_deg_GH3"/>
</dbReference>
<reference evidence="7" key="1">
    <citation type="submission" date="2021-02" db="EMBL/GenBank/DDBJ databases">
        <authorList>
            <person name="Nowell W R."/>
        </authorList>
    </citation>
    <scope>NUCLEOTIDE SEQUENCE</scope>
</reference>
<evidence type="ECO:0000256" key="1">
    <source>
        <dbReference type="ARBA" id="ARBA00000448"/>
    </source>
</evidence>
<keyword evidence="5" id="KW-0326">Glycosidase</keyword>
<evidence type="ECO:0000256" key="2">
    <source>
        <dbReference type="ARBA" id="ARBA00005336"/>
    </source>
</evidence>
<organism evidence="7 8">
    <name type="scientific">Adineta ricciae</name>
    <name type="common">Rotifer</name>
    <dbReference type="NCBI Taxonomy" id="249248"/>
    <lineage>
        <taxon>Eukaryota</taxon>
        <taxon>Metazoa</taxon>
        <taxon>Spiralia</taxon>
        <taxon>Gnathifera</taxon>
        <taxon>Rotifera</taxon>
        <taxon>Eurotatoria</taxon>
        <taxon>Bdelloidea</taxon>
        <taxon>Adinetida</taxon>
        <taxon>Adinetidae</taxon>
        <taxon>Adineta</taxon>
    </lineage>
</organism>
<dbReference type="PANTHER" id="PTHR42715:SF10">
    <property type="entry name" value="BETA-GLUCOSIDASE"/>
    <property type="match status" value="1"/>
</dbReference>
<dbReference type="InterPro" id="IPR013783">
    <property type="entry name" value="Ig-like_fold"/>
</dbReference>
<evidence type="ECO:0000256" key="5">
    <source>
        <dbReference type="ARBA" id="ARBA00023295"/>
    </source>
</evidence>
<evidence type="ECO:0000256" key="3">
    <source>
        <dbReference type="ARBA" id="ARBA00012744"/>
    </source>
</evidence>
<dbReference type="Gene3D" id="3.40.50.1700">
    <property type="entry name" value="Glycoside hydrolase family 3 C-terminal domain"/>
    <property type="match status" value="1"/>
</dbReference>
<dbReference type="GO" id="GO:0005975">
    <property type="term" value="P:carbohydrate metabolic process"/>
    <property type="evidence" value="ECO:0007669"/>
    <property type="project" value="InterPro"/>
</dbReference>
<keyword evidence="8" id="KW-1185">Reference proteome</keyword>
<proteinExistence type="inferred from homology"/>
<dbReference type="Proteomes" id="UP000663828">
    <property type="component" value="Unassembled WGS sequence"/>
</dbReference>
<dbReference type="GO" id="GO:0008422">
    <property type="term" value="F:beta-glucosidase activity"/>
    <property type="evidence" value="ECO:0007669"/>
    <property type="project" value="UniProtKB-EC"/>
</dbReference>
<gene>
    <name evidence="7" type="ORF">XAT740_LOCUS24153</name>
</gene>
<feature type="domain" description="Fibronectin type III-like" evidence="6">
    <location>
        <begin position="275"/>
        <end position="344"/>
    </location>
</feature>
<dbReference type="Pfam" id="PF14310">
    <property type="entry name" value="Fn3-like"/>
    <property type="match status" value="1"/>
</dbReference>
<evidence type="ECO:0000313" key="8">
    <source>
        <dbReference type="Proteomes" id="UP000663828"/>
    </source>
</evidence>
<comment type="catalytic activity">
    <reaction evidence="1">
        <text>Hydrolysis of terminal, non-reducing beta-D-glucosyl residues with release of beta-D-glucose.</text>
        <dbReference type="EC" id="3.2.1.21"/>
    </reaction>
</comment>
<dbReference type="InterPro" id="IPR002772">
    <property type="entry name" value="Glyco_hydro_3_C"/>
</dbReference>
<dbReference type="PANTHER" id="PTHR42715">
    <property type="entry name" value="BETA-GLUCOSIDASE"/>
    <property type="match status" value="1"/>
</dbReference>
<dbReference type="Pfam" id="PF01915">
    <property type="entry name" value="Glyco_hydro_3_C"/>
    <property type="match status" value="1"/>
</dbReference>
<dbReference type="EMBL" id="CAJNOR010001854">
    <property type="protein sequence ID" value="CAF1210248.1"/>
    <property type="molecule type" value="Genomic_DNA"/>
</dbReference>
<dbReference type="FunFam" id="3.40.50.1700:FF:000004">
    <property type="entry name" value="Periplasmic beta-glucosidase"/>
    <property type="match status" value="1"/>
</dbReference>
<protein>
    <recommendedName>
        <fullName evidence="3">beta-glucosidase</fullName>
        <ecNumber evidence="3">3.2.1.21</ecNumber>
    </recommendedName>
</protein>
<evidence type="ECO:0000256" key="4">
    <source>
        <dbReference type="ARBA" id="ARBA00022801"/>
    </source>
</evidence>
<dbReference type="SMART" id="SM01217">
    <property type="entry name" value="Fn3_like"/>
    <property type="match status" value="1"/>
</dbReference>
<keyword evidence="4" id="KW-0378">Hydrolase</keyword>
<dbReference type="InterPro" id="IPR036881">
    <property type="entry name" value="Glyco_hydro_3_C_sf"/>
</dbReference>
<dbReference type="SUPFAM" id="SSF52279">
    <property type="entry name" value="Beta-D-glucan exohydrolase, C-terminal domain"/>
    <property type="match status" value="1"/>
</dbReference>
<dbReference type="InterPro" id="IPR026891">
    <property type="entry name" value="Fn3-like"/>
</dbReference>
<dbReference type="FunFam" id="2.60.40.10:FF:000495">
    <property type="entry name" value="Periplasmic beta-glucosidase"/>
    <property type="match status" value="1"/>
</dbReference>
<sequence length="356" mass="39286">MTLVGPLADDHRNLLGSWSAAGDFNQAVSVLEGINQLIGNNIQVLHVKGSNLLEDPDLLKLLNAYGGDIILDNRTATQMIDEALAAAQKSDVIVAVVGESQGMTGEAASKADIGLPLCQQRLLQALFQTGKPIIIVVMNGRPLTLTIENQYATAILETWFAGTEAGNAIAEVLFGFYNPAGKLTATFPRSVGQIPLHYNHKSTGRPYNSSDFLNRFETRYIDITSDPLYPFGYGLSYTAFSLGPLNADKTELHGDSDRLNISVVLSNDGKYDGEEVVQLYIGDPVASVTRAVRELKDFKRIFLSTQQREEISFVVTTEQLKFFDANLNYVWEEGLFNIYIGLDSVNTKTLQIYWYK</sequence>
<evidence type="ECO:0000313" key="7">
    <source>
        <dbReference type="EMBL" id="CAF1210248.1"/>
    </source>
</evidence>
<evidence type="ECO:0000259" key="6">
    <source>
        <dbReference type="SMART" id="SM01217"/>
    </source>
</evidence>
<dbReference type="EC" id="3.2.1.21" evidence="3"/>
<dbReference type="Gene3D" id="2.60.40.10">
    <property type="entry name" value="Immunoglobulins"/>
    <property type="match status" value="1"/>
</dbReference>
<accession>A0A814XEZ7</accession>
<dbReference type="AlphaFoldDB" id="A0A814XEZ7"/>